<dbReference type="EMBL" id="BARW01014729">
    <property type="protein sequence ID" value="GAI79278.1"/>
    <property type="molecule type" value="Genomic_DNA"/>
</dbReference>
<proteinExistence type="predicted"/>
<gene>
    <name evidence="1" type="ORF">S12H4_26033</name>
</gene>
<dbReference type="Gene3D" id="1.10.10.60">
    <property type="entry name" value="Homeodomain-like"/>
    <property type="match status" value="1"/>
</dbReference>
<sequence>MSNIGKNTKLTPELQEKIIKYIRGGNYVETACNAVGVHKTNFYIWLKRGKAGEEPFLYFLYTIKKMKKILGYIVSLVSL</sequence>
<comment type="caution">
    <text evidence="1">The sequence shown here is derived from an EMBL/GenBank/DDBJ whole genome shotgun (WGS) entry which is preliminary data.</text>
</comment>
<dbReference type="AlphaFoldDB" id="X1RF93"/>
<evidence type="ECO:0000313" key="1">
    <source>
        <dbReference type="EMBL" id="GAI79278.1"/>
    </source>
</evidence>
<organism evidence="1">
    <name type="scientific">marine sediment metagenome</name>
    <dbReference type="NCBI Taxonomy" id="412755"/>
    <lineage>
        <taxon>unclassified sequences</taxon>
        <taxon>metagenomes</taxon>
        <taxon>ecological metagenomes</taxon>
    </lineage>
</organism>
<reference evidence="1" key="1">
    <citation type="journal article" date="2014" name="Front. Microbiol.">
        <title>High frequency of phylogenetically diverse reductive dehalogenase-homologous genes in deep subseafloor sedimentary metagenomes.</title>
        <authorList>
            <person name="Kawai M."/>
            <person name="Futagami T."/>
            <person name="Toyoda A."/>
            <person name="Takaki Y."/>
            <person name="Nishi S."/>
            <person name="Hori S."/>
            <person name="Arai W."/>
            <person name="Tsubouchi T."/>
            <person name="Morono Y."/>
            <person name="Uchiyama I."/>
            <person name="Ito T."/>
            <person name="Fujiyama A."/>
            <person name="Inagaki F."/>
            <person name="Takami H."/>
        </authorList>
    </citation>
    <scope>NUCLEOTIDE SEQUENCE</scope>
    <source>
        <strain evidence="1">Expedition CK06-06</strain>
    </source>
</reference>
<accession>X1RF93</accession>
<name>X1RF93_9ZZZZ</name>
<evidence type="ECO:0008006" key="2">
    <source>
        <dbReference type="Google" id="ProtNLM"/>
    </source>
</evidence>
<protein>
    <recommendedName>
        <fullName evidence="2">Transposase Synechocystis PCC 6803 domain-containing protein</fullName>
    </recommendedName>
</protein>